<dbReference type="STRING" id="1261640.BHK98_03710"/>
<feature type="transmembrane region" description="Helical" evidence="9">
    <location>
        <begin position="60"/>
        <end position="79"/>
    </location>
</feature>
<evidence type="ECO:0000256" key="2">
    <source>
        <dbReference type="ARBA" id="ARBA00022448"/>
    </source>
</evidence>
<dbReference type="Proteomes" id="UP000187404">
    <property type="component" value="Unassembled WGS sequence"/>
</dbReference>
<reference evidence="11 12" key="1">
    <citation type="journal article" date="2016" name="Appl. Environ. Microbiol.">
        <title>Function and Phylogeny of Bacterial Butyryl Coenzyme A:Acetate Transferases and Their Diversity in the Proximal Colon of Swine.</title>
        <authorList>
            <person name="Trachsel J."/>
            <person name="Bayles D.O."/>
            <person name="Looft T."/>
            <person name="Levine U.Y."/>
            <person name="Allen H.K."/>
        </authorList>
    </citation>
    <scope>NUCLEOTIDE SEQUENCE [LARGE SCALE GENOMIC DNA]</scope>
    <source>
        <strain evidence="11 12">68-3-10</strain>
    </source>
</reference>
<evidence type="ECO:0000256" key="6">
    <source>
        <dbReference type="ARBA" id="ARBA00022989"/>
    </source>
</evidence>
<comment type="caution">
    <text evidence="11">The sequence shown here is derived from an EMBL/GenBank/DDBJ whole genome shotgun (WGS) entry which is preliminary data.</text>
</comment>
<dbReference type="PANTHER" id="PTHR33451:SF3">
    <property type="entry name" value="MALATE-2H(+)_NA(+)-LACTATE ANTIPORTER"/>
    <property type="match status" value="1"/>
</dbReference>
<evidence type="ECO:0000256" key="4">
    <source>
        <dbReference type="ARBA" id="ARBA00022475"/>
    </source>
</evidence>
<dbReference type="EMBL" id="MJIE01000001">
    <property type="protein sequence ID" value="OLR55245.1"/>
    <property type="molecule type" value="Genomic_DNA"/>
</dbReference>
<feature type="transmembrane region" description="Helical" evidence="9">
    <location>
        <begin position="386"/>
        <end position="405"/>
    </location>
</feature>
<evidence type="ECO:0000256" key="7">
    <source>
        <dbReference type="ARBA" id="ARBA00023136"/>
    </source>
</evidence>
<keyword evidence="12" id="KW-1185">Reference proteome</keyword>
<keyword evidence="2" id="KW-0813">Transport</keyword>
<comment type="subcellular location">
    <subcellularLocation>
        <location evidence="1">Cell membrane</location>
        <topology evidence="1">Multi-pass membrane protein</topology>
    </subcellularLocation>
</comment>
<feature type="transmembrane region" description="Helical" evidence="9">
    <location>
        <begin position="112"/>
        <end position="132"/>
    </location>
</feature>
<dbReference type="OrthoDB" id="9762978at2"/>
<keyword evidence="4" id="KW-1003">Cell membrane</keyword>
<dbReference type="PANTHER" id="PTHR33451">
    <property type="entry name" value="MALATE-2H(+)/NA(+)-LACTATE ANTIPORTER"/>
    <property type="match status" value="1"/>
</dbReference>
<gene>
    <name evidence="11" type="ORF">BHK98_03710</name>
</gene>
<evidence type="ECO:0000313" key="12">
    <source>
        <dbReference type="Proteomes" id="UP000187404"/>
    </source>
</evidence>
<dbReference type="InterPro" id="IPR018461">
    <property type="entry name" value="Na/H_Antiport_NhaC-like_C"/>
</dbReference>
<feature type="domain" description="Na+/H+ antiporter NhaC-like C-terminal" evidence="10">
    <location>
        <begin position="149"/>
        <end position="424"/>
    </location>
</feature>
<keyword evidence="3" id="KW-0050">Antiport</keyword>
<name>A0A1Q9JGD2_9FIRM</name>
<dbReference type="AlphaFoldDB" id="A0A1Q9JGD2"/>
<dbReference type="Pfam" id="PF03553">
    <property type="entry name" value="Na_H_antiporter"/>
    <property type="match status" value="1"/>
</dbReference>
<dbReference type="GO" id="GO:0015297">
    <property type="term" value="F:antiporter activity"/>
    <property type="evidence" value="ECO:0007669"/>
    <property type="project" value="UniProtKB-KW"/>
</dbReference>
<feature type="transmembrane region" description="Helical" evidence="9">
    <location>
        <begin position="86"/>
        <end position="106"/>
    </location>
</feature>
<evidence type="ECO:0000256" key="9">
    <source>
        <dbReference type="SAM" id="Phobius"/>
    </source>
</evidence>
<keyword evidence="7 9" id="KW-0472">Membrane</keyword>
<evidence type="ECO:0000259" key="10">
    <source>
        <dbReference type="Pfam" id="PF03553"/>
    </source>
</evidence>
<feature type="transmembrane region" description="Helical" evidence="9">
    <location>
        <begin position="336"/>
        <end position="355"/>
    </location>
</feature>
<evidence type="ECO:0000256" key="5">
    <source>
        <dbReference type="ARBA" id="ARBA00022692"/>
    </source>
</evidence>
<comment type="similarity">
    <text evidence="8">Belongs to the NhaC Na(+)/H(+) (TC 2.A.35) antiporter family.</text>
</comment>
<dbReference type="InterPro" id="IPR052180">
    <property type="entry name" value="NhaC_Na-H+_Antiporter"/>
</dbReference>
<evidence type="ECO:0000256" key="3">
    <source>
        <dbReference type="ARBA" id="ARBA00022449"/>
    </source>
</evidence>
<keyword evidence="6 9" id="KW-1133">Transmembrane helix</keyword>
<proteinExistence type="inferred from homology"/>
<feature type="transmembrane region" description="Helical" evidence="9">
    <location>
        <begin position="219"/>
        <end position="236"/>
    </location>
</feature>
<feature type="transmembrane region" description="Helical" evidence="9">
    <location>
        <begin position="293"/>
        <end position="315"/>
    </location>
</feature>
<feature type="transmembrane region" description="Helical" evidence="9">
    <location>
        <begin position="243"/>
        <end position="261"/>
    </location>
</feature>
<feature type="transmembrane region" description="Helical" evidence="9">
    <location>
        <begin position="180"/>
        <end position="199"/>
    </location>
</feature>
<keyword evidence="5 9" id="KW-0812">Transmembrane</keyword>
<protein>
    <recommendedName>
        <fullName evidence="10">Na+/H+ antiporter NhaC-like C-terminal domain-containing protein</fullName>
    </recommendedName>
</protein>
<evidence type="ECO:0000256" key="1">
    <source>
        <dbReference type="ARBA" id="ARBA00004651"/>
    </source>
</evidence>
<dbReference type="RefSeq" id="WP_075712243.1">
    <property type="nucleotide sequence ID" value="NZ_MJIE01000001.1"/>
</dbReference>
<sequence length="447" mass="47816">MDLLIAFCIFVGCMVAALISGASMILALLAGLAAFAAVGLYRGYTLRKLCGMGIRGARESLIVIEVMCVIGFITAAWRVSGTITIFVYYGIKIITPSAFLIITFLLSCLLSYALGTSFGVAGTVGVIFMTLARSGGVDPLITAGVLMSGVYFGDRGSPVSSSANMVAGITGTKIFDNVRVMMRTAVVPLALCFVVYAVLSVRNPISHVDSALVSEFESAFNLSLWAFVPAVIMLLLPLLHVSVMISMGLSIAAGILVAWQVQGVPLMKVLQICVIGYQAEGNGLGRILNGGGLVSMLEIIGILLISCTYSGIFNGTGMLDSLQLRLERACTRIGRFPVMLLLSLASAVVFCNQTISTLMCNDLLKKPYLDGGGSREELAVDMENSVILIACFVPWSIGCSVPLAFFGVDFRCLPYAAFMYLMPLFYLFTKKRTFPGRQKPETLTQMG</sequence>
<evidence type="ECO:0000256" key="8">
    <source>
        <dbReference type="ARBA" id="ARBA00038435"/>
    </source>
</evidence>
<dbReference type="GO" id="GO:0005886">
    <property type="term" value="C:plasma membrane"/>
    <property type="evidence" value="ECO:0007669"/>
    <property type="project" value="UniProtKB-SubCell"/>
</dbReference>
<feature type="transmembrane region" description="Helical" evidence="9">
    <location>
        <begin position="412"/>
        <end position="429"/>
    </location>
</feature>
<accession>A0A1Q9JGD2</accession>
<organism evidence="11 12">
    <name type="scientific">Hornefia porci</name>
    <dbReference type="NCBI Taxonomy" id="2652292"/>
    <lineage>
        <taxon>Bacteria</taxon>
        <taxon>Bacillati</taxon>
        <taxon>Bacillota</taxon>
        <taxon>Clostridia</taxon>
        <taxon>Peptostreptococcales</taxon>
        <taxon>Anaerovoracaceae</taxon>
        <taxon>Hornefia</taxon>
    </lineage>
</organism>
<evidence type="ECO:0000313" key="11">
    <source>
        <dbReference type="EMBL" id="OLR55245.1"/>
    </source>
</evidence>